<organism evidence="2 3">
    <name type="scientific">Podospora fimiseda</name>
    <dbReference type="NCBI Taxonomy" id="252190"/>
    <lineage>
        <taxon>Eukaryota</taxon>
        <taxon>Fungi</taxon>
        <taxon>Dikarya</taxon>
        <taxon>Ascomycota</taxon>
        <taxon>Pezizomycotina</taxon>
        <taxon>Sordariomycetes</taxon>
        <taxon>Sordariomycetidae</taxon>
        <taxon>Sordariales</taxon>
        <taxon>Podosporaceae</taxon>
        <taxon>Podospora</taxon>
    </lineage>
</organism>
<protein>
    <recommendedName>
        <fullName evidence="4">Heterokaryon incompatibility domain-containing protein</fullName>
    </recommendedName>
</protein>
<evidence type="ECO:0000256" key="1">
    <source>
        <dbReference type="SAM" id="MobiDB-lite"/>
    </source>
</evidence>
<dbReference type="AlphaFoldDB" id="A0AAN7GP30"/>
<reference evidence="2" key="2">
    <citation type="submission" date="2023-05" db="EMBL/GenBank/DDBJ databases">
        <authorList>
            <consortium name="Lawrence Berkeley National Laboratory"/>
            <person name="Steindorff A."/>
            <person name="Hensen N."/>
            <person name="Bonometti L."/>
            <person name="Westerberg I."/>
            <person name="Brannstrom I.O."/>
            <person name="Guillou S."/>
            <person name="Cros-Aarteil S."/>
            <person name="Calhoun S."/>
            <person name="Haridas S."/>
            <person name="Kuo A."/>
            <person name="Mondo S."/>
            <person name="Pangilinan J."/>
            <person name="Riley R."/>
            <person name="Labutti K."/>
            <person name="Andreopoulos B."/>
            <person name="Lipzen A."/>
            <person name="Chen C."/>
            <person name="Yanf M."/>
            <person name="Daum C."/>
            <person name="Ng V."/>
            <person name="Clum A."/>
            <person name="Ohm R."/>
            <person name="Martin F."/>
            <person name="Silar P."/>
            <person name="Natvig D."/>
            <person name="Lalanne C."/>
            <person name="Gautier V."/>
            <person name="Ament-Velasquez S.L."/>
            <person name="Kruys A."/>
            <person name="Hutchinson M.I."/>
            <person name="Powell A.J."/>
            <person name="Barry K."/>
            <person name="Miller A.N."/>
            <person name="Grigoriev I.V."/>
            <person name="Debuchy R."/>
            <person name="Gladieux P."/>
            <person name="Thoren M.H."/>
            <person name="Johannesson H."/>
        </authorList>
    </citation>
    <scope>NUCLEOTIDE SEQUENCE</scope>
    <source>
        <strain evidence="2">CBS 990.96</strain>
    </source>
</reference>
<keyword evidence="3" id="KW-1185">Reference proteome</keyword>
<dbReference type="Proteomes" id="UP001301958">
    <property type="component" value="Unassembled WGS sequence"/>
</dbReference>
<dbReference type="PANTHER" id="PTHR33112:SF16">
    <property type="entry name" value="HETEROKARYON INCOMPATIBILITY DOMAIN-CONTAINING PROTEIN"/>
    <property type="match status" value="1"/>
</dbReference>
<gene>
    <name evidence="2" type="ORF">QBC38DRAFT_516704</name>
</gene>
<feature type="region of interest" description="Disordered" evidence="1">
    <location>
        <begin position="1"/>
        <end position="33"/>
    </location>
</feature>
<evidence type="ECO:0000313" key="3">
    <source>
        <dbReference type="Proteomes" id="UP001301958"/>
    </source>
</evidence>
<reference evidence="2" key="1">
    <citation type="journal article" date="2023" name="Mol. Phylogenet. Evol.">
        <title>Genome-scale phylogeny and comparative genomics of the fungal order Sordariales.</title>
        <authorList>
            <person name="Hensen N."/>
            <person name="Bonometti L."/>
            <person name="Westerberg I."/>
            <person name="Brannstrom I.O."/>
            <person name="Guillou S."/>
            <person name="Cros-Aarteil S."/>
            <person name="Calhoun S."/>
            <person name="Haridas S."/>
            <person name="Kuo A."/>
            <person name="Mondo S."/>
            <person name="Pangilinan J."/>
            <person name="Riley R."/>
            <person name="LaButti K."/>
            <person name="Andreopoulos B."/>
            <person name="Lipzen A."/>
            <person name="Chen C."/>
            <person name="Yan M."/>
            <person name="Daum C."/>
            <person name="Ng V."/>
            <person name="Clum A."/>
            <person name="Steindorff A."/>
            <person name="Ohm R.A."/>
            <person name="Martin F."/>
            <person name="Silar P."/>
            <person name="Natvig D.O."/>
            <person name="Lalanne C."/>
            <person name="Gautier V."/>
            <person name="Ament-Velasquez S.L."/>
            <person name="Kruys A."/>
            <person name="Hutchinson M.I."/>
            <person name="Powell A.J."/>
            <person name="Barry K."/>
            <person name="Miller A.N."/>
            <person name="Grigoriev I.V."/>
            <person name="Debuchy R."/>
            <person name="Gladieux P."/>
            <person name="Hiltunen Thoren M."/>
            <person name="Johannesson H."/>
        </authorList>
    </citation>
    <scope>NUCLEOTIDE SEQUENCE</scope>
    <source>
        <strain evidence="2">CBS 990.96</strain>
    </source>
</reference>
<name>A0AAN7GP30_9PEZI</name>
<comment type="caution">
    <text evidence="2">The sequence shown here is derived from an EMBL/GenBank/DDBJ whole genome shotgun (WGS) entry which is preliminary data.</text>
</comment>
<sequence length="640" mass="72092">MPTVQTLAPPPTPPRRGSNLSIQHDQAISDSDAKRPVVAEQLCGNCSGIKFNEEIQNPSRKNHTLKNTAPLKHLFEWTLPHGVNGREAIKWRFKKSAEAKWPFGITYDSIKVAEDEANKTGNGEVDFEEDEDNKTEMAVLNESTRVGLATVQQVDGNAQRGKFYGWTQAVLPDSGFLMLMSKNKVPAALRVVVYGPSHPREGVIEVKLWDTSRAIGRELKLLSRFNLRVASPILAPTLDKQLRYGRLIGGDKIDLGLCRQWLHHCITTHCDACGAPSWLTNLRKTGTMNARFIDVIQMTLVEKDAGCCEYVALSYVWGTPDQDLSSYELLFFAISGMLKILITNQRGRPLLHGLPEEFFDKALHWHHSAATQSNVRLRLRPGGAFPTWSWAAWEAVDLLSSGGRTTTSGCKQINTPATATAPWAPFRQVDQLTNETFSLFFSSCSVSNVIHYSPTSKRHRPWTHPRLRRQPPEWSDSVHSALNYIDRDINLSSIPFKFDQSSVGHHLVFRTYTGQFGLGPTRWRTETLWKRNKESKVLRYKELEIRETAILDHGGEQQEIGRVMLPDPQEIPNTRSLSGLYDFIVISEAQFFGDEKSVEVGEWGLFNVMMVDRSRGSEGMCTRFGMGKITKDAWWAAGPK</sequence>
<evidence type="ECO:0008006" key="4">
    <source>
        <dbReference type="Google" id="ProtNLM"/>
    </source>
</evidence>
<evidence type="ECO:0000313" key="2">
    <source>
        <dbReference type="EMBL" id="KAK4223547.1"/>
    </source>
</evidence>
<accession>A0AAN7GP30</accession>
<proteinExistence type="predicted"/>
<feature type="compositionally biased region" description="Polar residues" evidence="1">
    <location>
        <begin position="18"/>
        <end position="29"/>
    </location>
</feature>
<dbReference type="EMBL" id="MU865423">
    <property type="protein sequence ID" value="KAK4223547.1"/>
    <property type="molecule type" value="Genomic_DNA"/>
</dbReference>
<dbReference type="PANTHER" id="PTHR33112">
    <property type="entry name" value="DOMAIN PROTEIN, PUTATIVE-RELATED"/>
    <property type="match status" value="1"/>
</dbReference>